<feature type="region of interest" description="Disordered" evidence="2">
    <location>
        <begin position="94"/>
        <end position="138"/>
    </location>
</feature>
<accession>A0A1G7TR39</accession>
<keyword evidence="5" id="KW-1185">Reference proteome</keyword>
<evidence type="ECO:0000313" key="4">
    <source>
        <dbReference type="EMBL" id="SDG37766.1"/>
    </source>
</evidence>
<dbReference type="PANTHER" id="PTHR47814:SF1">
    <property type="entry name" value="PEPTIDYL-TRNA HYDROLASE ARFB"/>
    <property type="match status" value="1"/>
</dbReference>
<sequence length="138" mass="15294">MTAEVVLPSESLSESFVRARGPGGQHVNTTESAVQLRFIPALCPDLSGAARHRLKRLAGHRWTAAGEVVIVAEEFRSQERNRAEARARLVELVRRALAPPPPPRRPTKPSRAARQRRVTAKKQRGQIKAARRAPGRDD</sequence>
<dbReference type="GO" id="GO:0004045">
    <property type="term" value="F:peptidyl-tRNA hydrolase activity"/>
    <property type="evidence" value="ECO:0007669"/>
    <property type="project" value="TreeGrafter"/>
</dbReference>
<dbReference type="PROSITE" id="PS00745">
    <property type="entry name" value="RF_PROK_I"/>
    <property type="match status" value="1"/>
</dbReference>
<evidence type="ECO:0000259" key="3">
    <source>
        <dbReference type="PROSITE" id="PS00745"/>
    </source>
</evidence>
<proteinExistence type="inferred from homology"/>
<comment type="similarity">
    <text evidence="1">Belongs to the prokaryotic/mitochondrial release factor family.</text>
</comment>
<dbReference type="EMBL" id="FNCV01000001">
    <property type="protein sequence ID" value="SDG37766.1"/>
    <property type="molecule type" value="Genomic_DNA"/>
</dbReference>
<evidence type="ECO:0000313" key="5">
    <source>
        <dbReference type="Proteomes" id="UP000217076"/>
    </source>
</evidence>
<dbReference type="AlphaFoldDB" id="A0A1G7TR39"/>
<dbReference type="Pfam" id="PF00472">
    <property type="entry name" value="RF-1"/>
    <property type="match status" value="1"/>
</dbReference>
<evidence type="ECO:0000256" key="1">
    <source>
        <dbReference type="ARBA" id="ARBA00010835"/>
    </source>
</evidence>
<name>A0A1G7TR39_9PROT</name>
<dbReference type="PANTHER" id="PTHR47814">
    <property type="entry name" value="PEPTIDYL-TRNA HYDROLASE ARFB"/>
    <property type="match status" value="1"/>
</dbReference>
<dbReference type="GO" id="GO:0072344">
    <property type="term" value="P:rescue of stalled ribosome"/>
    <property type="evidence" value="ECO:0007669"/>
    <property type="project" value="TreeGrafter"/>
</dbReference>
<organism evidence="4 5">
    <name type="scientific">Roseospirillum parvum</name>
    <dbReference type="NCBI Taxonomy" id="83401"/>
    <lineage>
        <taxon>Bacteria</taxon>
        <taxon>Pseudomonadati</taxon>
        <taxon>Pseudomonadota</taxon>
        <taxon>Alphaproteobacteria</taxon>
        <taxon>Rhodospirillales</taxon>
        <taxon>Rhodospirillaceae</taxon>
        <taxon>Roseospirillum</taxon>
    </lineage>
</organism>
<reference evidence="5" key="1">
    <citation type="submission" date="2016-10" db="EMBL/GenBank/DDBJ databases">
        <authorList>
            <person name="Varghese N."/>
            <person name="Submissions S."/>
        </authorList>
    </citation>
    <scope>NUCLEOTIDE SEQUENCE [LARGE SCALE GENOMIC DNA]</scope>
    <source>
        <strain evidence="5">930I</strain>
    </source>
</reference>
<evidence type="ECO:0000256" key="2">
    <source>
        <dbReference type="SAM" id="MobiDB-lite"/>
    </source>
</evidence>
<dbReference type="GO" id="GO:0003747">
    <property type="term" value="F:translation release factor activity"/>
    <property type="evidence" value="ECO:0007669"/>
    <property type="project" value="InterPro"/>
</dbReference>
<dbReference type="STRING" id="83401.SAMN05421742_10178"/>
<dbReference type="GO" id="GO:0043022">
    <property type="term" value="F:ribosome binding"/>
    <property type="evidence" value="ECO:0007669"/>
    <property type="project" value="TreeGrafter"/>
</dbReference>
<dbReference type="InterPro" id="IPR000352">
    <property type="entry name" value="Pep_chain_release_fac_I"/>
</dbReference>
<gene>
    <name evidence="4" type="ORF">SAMN05421742_10178</name>
</gene>
<dbReference type="SUPFAM" id="SSF75620">
    <property type="entry name" value="Release factor"/>
    <property type="match status" value="1"/>
</dbReference>
<feature type="domain" description="Prokaryotic-type class I peptide chain release factors" evidence="3">
    <location>
        <begin position="18"/>
        <end position="34"/>
    </location>
</feature>
<dbReference type="Proteomes" id="UP000217076">
    <property type="component" value="Unassembled WGS sequence"/>
</dbReference>
<dbReference type="NCBIfam" id="NF006718">
    <property type="entry name" value="PRK09256.1"/>
    <property type="match status" value="1"/>
</dbReference>
<protein>
    <submittedName>
        <fullName evidence="4">Ribosome-associated protein</fullName>
    </submittedName>
</protein>
<feature type="compositionally biased region" description="Basic residues" evidence="2">
    <location>
        <begin position="105"/>
        <end position="138"/>
    </location>
</feature>
<dbReference type="InterPro" id="IPR045853">
    <property type="entry name" value="Pep_chain_release_fac_I_sf"/>
</dbReference>
<dbReference type="Gene3D" id="3.30.160.20">
    <property type="match status" value="1"/>
</dbReference>